<sequence length="250" mass="28256">MAKVPRETVVVQVGSKIDPLRVHVEVNARGYTPETIPDQNLQNIISVINNPNGLPISTTQLANYMHFTFSPIEYVMAGALASLYGYYMLSSKQPSQAQVSKEYAGKWADYFSQDTNYDLPESLGFASVTAFHNAANADHQIASYVGRWWTIAVSALNATYFYAEGDARKGVRISQFETRLGRPQYPFFPPREHDGFQPYEQEKWMHFVVKDFSALVATYQVEIGKVEKLNRLISEASFAKNALFDYANRP</sequence>
<dbReference type="RefSeq" id="WP_171088271.1">
    <property type="nucleotide sequence ID" value="NZ_JABAIV010000010.1"/>
</dbReference>
<evidence type="ECO:0000313" key="1">
    <source>
        <dbReference type="EMBL" id="NNG25527.1"/>
    </source>
</evidence>
<keyword evidence="2" id="KW-1185">Reference proteome</keyword>
<comment type="caution">
    <text evidence="1">The sequence shown here is derived from an EMBL/GenBank/DDBJ whole genome shotgun (WGS) entry which is preliminary data.</text>
</comment>
<dbReference type="AlphaFoldDB" id="A0A7Y2P123"/>
<name>A0A7Y2P123_9BURK</name>
<accession>A0A7Y2P123</accession>
<evidence type="ECO:0000313" key="2">
    <source>
        <dbReference type="Proteomes" id="UP000533905"/>
    </source>
</evidence>
<proteinExistence type="predicted"/>
<dbReference type="EMBL" id="JABAIV010000010">
    <property type="protein sequence ID" value="NNG25527.1"/>
    <property type="molecule type" value="Genomic_DNA"/>
</dbReference>
<gene>
    <name evidence="1" type="ORF">HGB41_21310</name>
</gene>
<reference evidence="1 2" key="1">
    <citation type="submission" date="2020-04" db="EMBL/GenBank/DDBJ databases">
        <title>Massilia sp. nov., a cold adapted bacteria isolated from Arctic soil.</title>
        <authorList>
            <person name="Son J."/>
            <person name="Ka J.-O."/>
        </authorList>
    </citation>
    <scope>NUCLEOTIDE SEQUENCE [LARGE SCALE GENOMIC DNA]</scope>
    <source>
        <strain evidence="1 2">ML15P13</strain>
    </source>
</reference>
<protein>
    <submittedName>
        <fullName evidence="1">Uncharacterized protein</fullName>
    </submittedName>
</protein>
<organism evidence="1 2">
    <name type="scientific">Telluria aromaticivorans</name>
    <dbReference type="NCBI Taxonomy" id="2725995"/>
    <lineage>
        <taxon>Bacteria</taxon>
        <taxon>Pseudomonadati</taxon>
        <taxon>Pseudomonadota</taxon>
        <taxon>Betaproteobacteria</taxon>
        <taxon>Burkholderiales</taxon>
        <taxon>Oxalobacteraceae</taxon>
        <taxon>Telluria group</taxon>
        <taxon>Telluria</taxon>
    </lineage>
</organism>
<dbReference type="Proteomes" id="UP000533905">
    <property type="component" value="Unassembled WGS sequence"/>
</dbReference>